<reference evidence="1" key="1">
    <citation type="submission" date="2020-06" db="EMBL/GenBank/DDBJ databases">
        <title>WGS assembly of Ceratodon purpureus strain R40.</title>
        <authorList>
            <person name="Carey S.B."/>
            <person name="Jenkins J."/>
            <person name="Shu S."/>
            <person name="Lovell J.T."/>
            <person name="Sreedasyam A."/>
            <person name="Maumus F."/>
            <person name="Tiley G.P."/>
            <person name="Fernandez-Pozo N."/>
            <person name="Barry K."/>
            <person name="Chen C."/>
            <person name="Wang M."/>
            <person name="Lipzen A."/>
            <person name="Daum C."/>
            <person name="Saski C.A."/>
            <person name="Payton A.C."/>
            <person name="Mcbreen J.C."/>
            <person name="Conrad R.E."/>
            <person name="Kollar L.M."/>
            <person name="Olsson S."/>
            <person name="Huttunen S."/>
            <person name="Landis J.B."/>
            <person name="Wickett N.J."/>
            <person name="Johnson M.G."/>
            <person name="Rensing S.A."/>
            <person name="Grimwood J."/>
            <person name="Schmutz J."/>
            <person name="Mcdaniel S.F."/>
        </authorList>
    </citation>
    <scope>NUCLEOTIDE SEQUENCE</scope>
    <source>
        <strain evidence="1">R40</strain>
    </source>
</reference>
<evidence type="ECO:0000313" key="1">
    <source>
        <dbReference type="EMBL" id="KAG0577978.1"/>
    </source>
</evidence>
<keyword evidence="2" id="KW-1185">Reference proteome</keyword>
<comment type="caution">
    <text evidence="1">The sequence shown here is derived from an EMBL/GenBank/DDBJ whole genome shotgun (WGS) entry which is preliminary data.</text>
</comment>
<protein>
    <submittedName>
        <fullName evidence="1">Uncharacterized protein</fullName>
    </submittedName>
</protein>
<name>A0A8T0I632_CERPU</name>
<proteinExistence type="predicted"/>
<evidence type="ECO:0000313" key="2">
    <source>
        <dbReference type="Proteomes" id="UP000822688"/>
    </source>
</evidence>
<dbReference type="Proteomes" id="UP000822688">
    <property type="component" value="Chromosome 5"/>
</dbReference>
<organism evidence="1 2">
    <name type="scientific">Ceratodon purpureus</name>
    <name type="common">Fire moss</name>
    <name type="synonym">Dicranum purpureum</name>
    <dbReference type="NCBI Taxonomy" id="3225"/>
    <lineage>
        <taxon>Eukaryota</taxon>
        <taxon>Viridiplantae</taxon>
        <taxon>Streptophyta</taxon>
        <taxon>Embryophyta</taxon>
        <taxon>Bryophyta</taxon>
        <taxon>Bryophytina</taxon>
        <taxon>Bryopsida</taxon>
        <taxon>Dicranidae</taxon>
        <taxon>Pseudoditrichales</taxon>
        <taxon>Ditrichaceae</taxon>
        <taxon>Ceratodon</taxon>
    </lineage>
</organism>
<sequence length="163" mass="18881">MFVLALARSCRLFLDCNHDQNAISYELVFQGTQETRYDRGEYSDKFQNGRMWFEDRHTDWGAVQRSAGFYKYEPHEFVSVLRLVMMIYEKAKFGSSPGYRFGTGESFTVLLNFQLCISKMALIMHHPFPSKALTPAFVSTSCSKNMQCKVLIRKVRVFICIAV</sequence>
<accession>A0A8T0I632</accession>
<gene>
    <name evidence="1" type="ORF">KC19_5G196000</name>
</gene>
<dbReference type="EMBL" id="CM026425">
    <property type="protein sequence ID" value="KAG0577978.1"/>
    <property type="molecule type" value="Genomic_DNA"/>
</dbReference>
<dbReference type="AlphaFoldDB" id="A0A8T0I632"/>